<accession>A0ABT1BJN9</accession>
<comment type="caution">
    <text evidence="2">The sequence shown here is derived from an EMBL/GenBank/DDBJ whole genome shotgun (WGS) entry which is preliminary data.</text>
</comment>
<feature type="domain" description="DUF5666" evidence="1">
    <location>
        <begin position="263"/>
        <end position="317"/>
    </location>
</feature>
<keyword evidence="3" id="KW-1185">Reference proteome</keyword>
<gene>
    <name evidence="2" type="ORF">M0L44_06750</name>
</gene>
<reference evidence="2 3" key="1">
    <citation type="submission" date="2022-06" db="EMBL/GenBank/DDBJ databases">
        <title>Ideonella sp. NS12-5 Genome sequencing and assembly.</title>
        <authorList>
            <person name="Jung Y."/>
        </authorList>
    </citation>
    <scope>NUCLEOTIDE SEQUENCE [LARGE SCALE GENOMIC DNA]</scope>
    <source>
        <strain evidence="2 3">NS12-5</strain>
    </source>
</reference>
<evidence type="ECO:0000313" key="2">
    <source>
        <dbReference type="EMBL" id="MCO5976415.1"/>
    </source>
</evidence>
<proteinExistence type="predicted"/>
<dbReference type="Pfam" id="PF18914">
    <property type="entry name" value="DUF5666"/>
    <property type="match status" value="3"/>
</dbReference>
<feature type="domain" description="DUF5666" evidence="1">
    <location>
        <begin position="115"/>
        <end position="175"/>
    </location>
</feature>
<dbReference type="InterPro" id="IPR043724">
    <property type="entry name" value="DUF5666"/>
</dbReference>
<protein>
    <submittedName>
        <fullName evidence="2">DUF5666 domain-containing protein</fullName>
    </submittedName>
</protein>
<evidence type="ECO:0000259" key="1">
    <source>
        <dbReference type="Pfam" id="PF18914"/>
    </source>
</evidence>
<sequence length="403" mass="41190">MNSQHDDGSSVARWAKGLLAGLLALVAVACGGGVGGQGTGTFGYSNGAITGFGSIVVNGVHFDESTARIHDADGNTLSRDTLRLGMTVEIQSGAIDNTALTATAQDVNVISDLLGPVSAVDLTASTMTVLGQTVRITASTLFDSSLAGGLSAISLGQKVEVYAIFDPVNTVYAARLVLPRSNPDHYTLRGVVSGWNSAQRQFQMGPATLTYAADAVPAGLANGATLRLRLSTQADGSGRWVVTTAQPATYLPADGTEAEIEAVVSSYTSLSSFVVAGVTVDASAAQLNANGLTLAAGVRVEVEGRMQGTVLKATKLELKGSEDSAGGDDSGSGQEFELSGLISGLDTTAQTFVIRTQTVSYAQASFEPPGTAANLANGVKVEVKGMRSSDGTLVTASEVKFDN</sequence>
<name>A0ABT1BJN9_9BURK</name>
<dbReference type="EMBL" id="JAMXMC010000003">
    <property type="protein sequence ID" value="MCO5976415.1"/>
    <property type="molecule type" value="Genomic_DNA"/>
</dbReference>
<organism evidence="2 3">
    <name type="scientific">Ideonella oryzae</name>
    <dbReference type="NCBI Taxonomy" id="2937441"/>
    <lineage>
        <taxon>Bacteria</taxon>
        <taxon>Pseudomonadati</taxon>
        <taxon>Pseudomonadota</taxon>
        <taxon>Betaproteobacteria</taxon>
        <taxon>Burkholderiales</taxon>
        <taxon>Sphaerotilaceae</taxon>
        <taxon>Ideonella</taxon>
    </lineage>
</organism>
<dbReference type="RefSeq" id="WP_252768879.1">
    <property type="nucleotide sequence ID" value="NZ_JAMXMC010000003.1"/>
</dbReference>
<evidence type="ECO:0000313" key="3">
    <source>
        <dbReference type="Proteomes" id="UP001204851"/>
    </source>
</evidence>
<dbReference type="Proteomes" id="UP001204851">
    <property type="component" value="Unassembled WGS sequence"/>
</dbReference>
<feature type="domain" description="DUF5666" evidence="1">
    <location>
        <begin position="340"/>
        <end position="399"/>
    </location>
</feature>